<sequence>MVVMGVKEMVMGCVVQGAMGVVWGWVGAISVVRGNRGVIWVMEVIGGDMGVMGFGKEGDEVGLMGVMREMGVMGVIGCDRGGDWWKEVMVIMGAMGMMGMAGYEFPELSEMIMCYGEARGNGRRALRIYEQWFPDIIHTTPCTRDCISTFVTRGRFVHGTLEPYDATCEHLRSMKRCFRESSTKSAGSGPGRLRTSCSVCPVVTSTDIAKPAFTSSILFSDELCFTRHSYFNNRNSHIWAAENPHSRFIHGHQVKFSVNIWAVIVGGNVLDPVIMPLRLNGAAYLDFLQNTLPLVLEDVPLVIRRDLTSEQHLQGALDRARGTCCIATTIPRPNSHGSLSLGNVKSVVYSTPVATRQELVERIFAACDQLLQRPNIFASSAANNTAYEYGGYFATNVLRWTRLLLREKCFWKCRMVGCRFFSPKWVERVKSDGCNKRSMMLRERGETSGAPHISANHMLMATALPDLKVTSRHCLLEFDSHCGDVPSAVWFREDTLTTFCENKYCAYIRIPTLLLLMEETGLLTSAELSALRPAQLPRRNAMAGETIAPRENPLTIGNVHQVSHLRKPVFYPTRNRTPACHSWKITGCPPFLPKSRSGPVARVIQSGAALAQWVENPIRGLSSSVAREPNSGAAVVQWVENPIMCCWVASWLKAVAVYGRCNANQEVAIVFTSTHRSDHDPTFEHVYEPCYQTTSGSYEVVFTTGWFTGSDFAPFVTPSYWNREKGLAEVYRLFLETLPLHVIKRHRATLRSRLHTRAEVTGSLAGATDRTPRILQAFVRDENTYIEVSGRAGRVWLPVTVKKKKALSVHECRIEPAIPRGWFRLHVLFPFNTGKHIDKRKVVVGMQYLVGIYRARKDDEAYRSKEEGQCWRGFRRSRTSWTSVIGLVVSHNMTTSDMCDFRHDSGSLAPDSGHKDTKIPLEEAVYVHDRSRCFWPPHSMSATTADNQNGRHPQLVTK</sequence>
<dbReference type="Proteomes" id="UP001159363">
    <property type="component" value="Chromosome 12"/>
</dbReference>
<dbReference type="InterPro" id="IPR036397">
    <property type="entry name" value="RNaseH_sf"/>
</dbReference>
<evidence type="ECO:0000313" key="3">
    <source>
        <dbReference type="Proteomes" id="UP001159363"/>
    </source>
</evidence>
<evidence type="ECO:0000256" key="1">
    <source>
        <dbReference type="SAM" id="MobiDB-lite"/>
    </source>
</evidence>
<dbReference type="EMBL" id="JARBHB010000013">
    <property type="protein sequence ID" value="KAJ8870372.1"/>
    <property type="molecule type" value="Genomic_DNA"/>
</dbReference>
<gene>
    <name evidence="2" type="ORF">PR048_029393</name>
</gene>
<accession>A0ABQ9GFS2</accession>
<name>A0ABQ9GFS2_9NEOP</name>
<feature type="region of interest" description="Disordered" evidence="1">
    <location>
        <begin position="938"/>
        <end position="958"/>
    </location>
</feature>
<dbReference type="PANTHER" id="PTHR47326">
    <property type="entry name" value="TRANSPOSABLE ELEMENT TC3 TRANSPOSASE-LIKE PROTEIN"/>
    <property type="match status" value="1"/>
</dbReference>
<evidence type="ECO:0000313" key="2">
    <source>
        <dbReference type="EMBL" id="KAJ8870372.1"/>
    </source>
</evidence>
<proteinExistence type="predicted"/>
<evidence type="ECO:0008006" key="4">
    <source>
        <dbReference type="Google" id="ProtNLM"/>
    </source>
</evidence>
<dbReference type="Gene3D" id="3.30.420.10">
    <property type="entry name" value="Ribonuclease H-like superfamily/Ribonuclease H"/>
    <property type="match status" value="1"/>
</dbReference>
<feature type="compositionally biased region" description="Polar residues" evidence="1">
    <location>
        <begin position="940"/>
        <end position="958"/>
    </location>
</feature>
<protein>
    <recommendedName>
        <fullName evidence="4">6-pyruvoyltetrahydropterin synthase</fullName>
    </recommendedName>
</protein>
<organism evidence="2 3">
    <name type="scientific">Dryococelus australis</name>
    <dbReference type="NCBI Taxonomy" id="614101"/>
    <lineage>
        <taxon>Eukaryota</taxon>
        <taxon>Metazoa</taxon>
        <taxon>Ecdysozoa</taxon>
        <taxon>Arthropoda</taxon>
        <taxon>Hexapoda</taxon>
        <taxon>Insecta</taxon>
        <taxon>Pterygota</taxon>
        <taxon>Neoptera</taxon>
        <taxon>Polyneoptera</taxon>
        <taxon>Phasmatodea</taxon>
        <taxon>Verophasmatodea</taxon>
        <taxon>Anareolatae</taxon>
        <taxon>Phasmatidae</taxon>
        <taxon>Eurycanthinae</taxon>
        <taxon>Dryococelus</taxon>
    </lineage>
</organism>
<dbReference type="PANTHER" id="PTHR47326:SF1">
    <property type="entry name" value="HTH PSQ-TYPE DOMAIN-CONTAINING PROTEIN"/>
    <property type="match status" value="1"/>
</dbReference>
<reference evidence="2 3" key="1">
    <citation type="submission" date="2023-02" db="EMBL/GenBank/DDBJ databases">
        <title>LHISI_Scaffold_Assembly.</title>
        <authorList>
            <person name="Stuart O.P."/>
            <person name="Cleave R."/>
            <person name="Magrath M.J.L."/>
            <person name="Mikheyev A.S."/>
        </authorList>
    </citation>
    <scope>NUCLEOTIDE SEQUENCE [LARGE SCALE GENOMIC DNA]</scope>
    <source>
        <strain evidence="2">Daus_M_001</strain>
        <tissue evidence="2">Leg muscle</tissue>
    </source>
</reference>
<keyword evidence="3" id="KW-1185">Reference proteome</keyword>
<comment type="caution">
    <text evidence="2">The sequence shown here is derived from an EMBL/GenBank/DDBJ whole genome shotgun (WGS) entry which is preliminary data.</text>
</comment>